<feature type="compositionally biased region" description="Basic residues" evidence="5">
    <location>
        <begin position="427"/>
        <end position="442"/>
    </location>
</feature>
<dbReference type="InterPro" id="IPR000055">
    <property type="entry name" value="Restrct_endonuc_typeI_TRD"/>
</dbReference>
<sequence>MSLEDDAPWELPKGWTWASFGDVAHVASNLVSPLDYPDLPHIAPNHIESETGRLLPFSTVAEDGVKSPKHRFFEGCILYSKIRPYLAKVVVAKFGGLCSADMYPVSTELDHGYLALWLRSPAFTEFAAGCQGRSVLPKINKEALVKLPVPVPPLEEQGRIVAVLEEQLSRLDAASETLRLSERRIDRYLQSVLYQMTSGFDTACLGDVLASGLTNGRSVPTRSGGFPVLRLTALSDSYVDLAQHKEGDWEESEASSFLVQRGDFLIARGNGSLSLVGRGSLVADAAFPVAYPDTMIRARPDADELLPEYLRIIWSSLSVRRQIESRARTTAGIYKVNQRILGEIEFPLPDVSTQRELCARWAAIEQHARHLMHTVSASKQRSNALRRSLLTEAFAGRLVPQDPADEPATALLDRIRTEREAAGAAKSGRRGPRRAPAQRKRTPGTAPSTAPDTTPGTAPAADDAPPPPRADGPALATATQPTLDLEMPS</sequence>
<reference evidence="7" key="1">
    <citation type="submission" date="2022-04" db="EMBL/GenBank/DDBJ databases">
        <title>Systematic whole-genome sequencing reveals an unexpected diversity among actinomycetoma pathogens and provides insights into their antibacterial susceptibilities.</title>
        <authorList>
            <person name="Watson A.K."/>
            <person name="Kepplinger B."/>
            <person name="Bakhiet S.M."/>
            <person name="Mhmoud N.A."/>
            <person name="Chapman J."/>
            <person name="Allenby N."/>
            <person name="Mickiewicz K."/>
            <person name="Goodfellow M."/>
            <person name="Fahal A.H."/>
            <person name="Errington J."/>
        </authorList>
    </citation>
    <scope>NUCLEOTIDE SEQUENCE</scope>
    <source>
        <strain evidence="7">SD 504</strain>
    </source>
</reference>
<dbReference type="InterPro" id="IPR044946">
    <property type="entry name" value="Restrct_endonuc_typeI_TRD_sf"/>
</dbReference>
<feature type="compositionally biased region" description="Low complexity" evidence="5">
    <location>
        <begin position="443"/>
        <end position="463"/>
    </location>
</feature>
<comment type="subunit">
    <text evidence="4">The methyltransferase is composed of M and S polypeptides.</text>
</comment>
<organism evidence="7 8">
    <name type="scientific">Streptomyces sudanensis</name>
    <dbReference type="NCBI Taxonomy" id="436397"/>
    <lineage>
        <taxon>Bacteria</taxon>
        <taxon>Bacillati</taxon>
        <taxon>Actinomycetota</taxon>
        <taxon>Actinomycetes</taxon>
        <taxon>Kitasatosporales</taxon>
        <taxon>Streptomycetaceae</taxon>
        <taxon>Streptomyces</taxon>
    </lineage>
</organism>
<dbReference type="PANTHER" id="PTHR43140:SF1">
    <property type="entry name" value="TYPE I RESTRICTION ENZYME ECOKI SPECIFICITY SUBUNIT"/>
    <property type="match status" value="1"/>
</dbReference>
<evidence type="ECO:0000256" key="1">
    <source>
        <dbReference type="ARBA" id="ARBA00010923"/>
    </source>
</evidence>
<feature type="region of interest" description="Disordered" evidence="5">
    <location>
        <begin position="419"/>
        <end position="489"/>
    </location>
</feature>
<evidence type="ECO:0000313" key="8">
    <source>
        <dbReference type="Proteomes" id="UP001056383"/>
    </source>
</evidence>
<evidence type="ECO:0000256" key="2">
    <source>
        <dbReference type="ARBA" id="ARBA00022747"/>
    </source>
</evidence>
<dbReference type="Gene3D" id="3.90.220.20">
    <property type="entry name" value="DNA methylase specificity domains"/>
    <property type="match status" value="2"/>
</dbReference>
<dbReference type="PANTHER" id="PTHR43140">
    <property type="entry name" value="TYPE-1 RESTRICTION ENZYME ECOKI SPECIFICITY PROTEIN"/>
    <property type="match status" value="1"/>
</dbReference>
<evidence type="ECO:0000259" key="6">
    <source>
        <dbReference type="Pfam" id="PF01420"/>
    </source>
</evidence>
<accession>A0ABY4T9E7</accession>
<dbReference type="SUPFAM" id="SSF116734">
    <property type="entry name" value="DNA methylase specificity domain"/>
    <property type="match status" value="2"/>
</dbReference>
<dbReference type="GO" id="GO:0016787">
    <property type="term" value="F:hydrolase activity"/>
    <property type="evidence" value="ECO:0007669"/>
    <property type="project" value="UniProtKB-KW"/>
</dbReference>
<keyword evidence="3" id="KW-0238">DNA-binding</keyword>
<evidence type="ECO:0000256" key="3">
    <source>
        <dbReference type="ARBA" id="ARBA00023125"/>
    </source>
</evidence>
<gene>
    <name evidence="7" type="ORF">MW084_06010</name>
</gene>
<keyword evidence="8" id="KW-1185">Reference proteome</keyword>
<evidence type="ECO:0000313" key="7">
    <source>
        <dbReference type="EMBL" id="URN15579.1"/>
    </source>
</evidence>
<comment type="similarity">
    <text evidence="1">Belongs to the type-I restriction system S methylase family.</text>
</comment>
<protein>
    <submittedName>
        <fullName evidence="7">Restriction endonuclease subunit S</fullName>
        <ecNumber evidence="7">3.1.21.-</ecNumber>
    </submittedName>
</protein>
<dbReference type="Pfam" id="PF01420">
    <property type="entry name" value="Methylase_S"/>
    <property type="match status" value="1"/>
</dbReference>
<dbReference type="RefSeq" id="WP_078571529.1">
    <property type="nucleotide sequence ID" value="NZ_CP095474.1"/>
</dbReference>
<dbReference type="Proteomes" id="UP001056383">
    <property type="component" value="Chromosome"/>
</dbReference>
<keyword evidence="7" id="KW-0378">Hydrolase</keyword>
<name>A0ABY4T9E7_9ACTN</name>
<dbReference type="GO" id="GO:0004519">
    <property type="term" value="F:endonuclease activity"/>
    <property type="evidence" value="ECO:0007669"/>
    <property type="project" value="UniProtKB-KW"/>
</dbReference>
<proteinExistence type="inferred from homology"/>
<keyword evidence="7" id="KW-0255">Endonuclease</keyword>
<dbReference type="EC" id="3.1.21.-" evidence="7"/>
<keyword evidence="2" id="KW-0680">Restriction system</keyword>
<evidence type="ECO:0000256" key="5">
    <source>
        <dbReference type="SAM" id="MobiDB-lite"/>
    </source>
</evidence>
<dbReference type="EMBL" id="CP095474">
    <property type="protein sequence ID" value="URN15579.1"/>
    <property type="molecule type" value="Genomic_DNA"/>
</dbReference>
<keyword evidence="7" id="KW-0540">Nuclease</keyword>
<dbReference type="CDD" id="cd17261">
    <property type="entry name" value="RMtype1_S_EcoKI-TRD2-CR2_like"/>
    <property type="match status" value="1"/>
</dbReference>
<dbReference type="InterPro" id="IPR051212">
    <property type="entry name" value="Type-I_RE_S_subunit"/>
</dbReference>
<feature type="domain" description="Type I restriction modification DNA specificity" evidence="6">
    <location>
        <begin position="12"/>
        <end position="166"/>
    </location>
</feature>
<evidence type="ECO:0000256" key="4">
    <source>
        <dbReference type="ARBA" id="ARBA00038652"/>
    </source>
</evidence>